<keyword evidence="2" id="KW-1185">Reference proteome</keyword>
<comment type="caution">
    <text evidence="1">The sequence shown here is derived from an EMBL/GenBank/DDBJ whole genome shotgun (WGS) entry which is preliminary data.</text>
</comment>
<accession>A0A164HVC8</accession>
<reference evidence="1 2" key="1">
    <citation type="submission" date="2016-04" db="EMBL/GenBank/DDBJ databases">
        <authorList>
            <person name="Evans L.H."/>
            <person name="Alamgir A."/>
            <person name="Owens N."/>
            <person name="Weber N.D."/>
            <person name="Virtaneva K."/>
            <person name="Barbian K."/>
            <person name="Babar A."/>
            <person name="Rosenke K."/>
        </authorList>
    </citation>
    <scope>NUCLEOTIDE SEQUENCE [LARGE SCALE GENOMIC DNA]</scope>
    <source>
        <strain evidence="1 2">IFM 0406</strain>
    </source>
</reference>
<sequence length="79" mass="9220">MTPTLGKIQRTNVIADQVMYSVDVTYPGEPTKEIAFLRNSRGTGHVFMHLDPFGWTRVENPDRFGKFGPEWVRRYFLED</sequence>
<protein>
    <submittedName>
        <fullName evidence="1">Uncharacterized protein</fullName>
    </submittedName>
</protein>
<dbReference type="AlphaFoldDB" id="A0A164HVC8"/>
<gene>
    <name evidence="1" type="ORF">AWN90_13770</name>
</gene>
<dbReference type="STRING" id="455432.AWN90_13770"/>
<dbReference type="Proteomes" id="UP000076512">
    <property type="component" value="Unassembled WGS sequence"/>
</dbReference>
<dbReference type="EMBL" id="LWGR01000021">
    <property type="protein sequence ID" value="KZM68852.1"/>
    <property type="molecule type" value="Genomic_DNA"/>
</dbReference>
<evidence type="ECO:0000313" key="2">
    <source>
        <dbReference type="Proteomes" id="UP000076512"/>
    </source>
</evidence>
<proteinExistence type="predicted"/>
<evidence type="ECO:0000313" key="1">
    <source>
        <dbReference type="EMBL" id="KZM68852.1"/>
    </source>
</evidence>
<name>A0A164HVC8_9NOCA</name>
<organism evidence="1 2">
    <name type="scientific">Nocardia terpenica</name>
    <dbReference type="NCBI Taxonomy" id="455432"/>
    <lineage>
        <taxon>Bacteria</taxon>
        <taxon>Bacillati</taxon>
        <taxon>Actinomycetota</taxon>
        <taxon>Actinomycetes</taxon>
        <taxon>Mycobacteriales</taxon>
        <taxon>Nocardiaceae</taxon>
        <taxon>Nocardia</taxon>
    </lineage>
</organism>